<dbReference type="InterPro" id="IPR048020">
    <property type="entry name" value="Transpos_IS3"/>
</dbReference>
<dbReference type="PROSITE" id="PS50994">
    <property type="entry name" value="INTEGRASE"/>
    <property type="match status" value="1"/>
</dbReference>
<evidence type="ECO:0000256" key="1">
    <source>
        <dbReference type="ARBA" id="ARBA00009964"/>
    </source>
</evidence>
<evidence type="ECO:0000313" key="4">
    <source>
        <dbReference type="EMBL" id="MDF4026954.1"/>
    </source>
</evidence>
<accession>A0ABT6BG65</accession>
<keyword evidence="5" id="KW-1185">Reference proteome</keyword>
<sequence length="380" mass="43539">MSGKRYTDEFKIEAVKQVTEHGRSVVEVAQRLGITSHSLYAWKKAFAKPEVMRRAEQDQSAEMRRLKAELKRVTEERDILKKGRRVLCQGVKAKYAFIRDHISAFRLVAMCRVLGVHRSGFYAWHRAPQSQRSRENSRLIGLIKHHWIASGGVYGHRKLTSDMRETGEACSRHRVLRLMQSEGLRAQIGYGSKPRYRGGPIGQSANVLARDFSPDAPNKAWATDITYIRTYEGWMYLAAVMDLYSRQIVGWAMRPTMTSDLALQALPAAVWRRKPGPGLLVHSDQGSQYTSDDWHSFLKAHGMVASMSRRGNCHDNAVAESFFSLLKKERFKRRIYPSRDAASSDVFDYIEMFYNPVRRHGFTADLSPVEFERRYAKTGS</sequence>
<dbReference type="PANTHER" id="PTHR46889:SF4">
    <property type="entry name" value="TRANSPOSASE INSO FOR INSERTION SEQUENCE ELEMENT IS911B-RELATED"/>
    <property type="match status" value="1"/>
</dbReference>
<evidence type="ECO:0000256" key="2">
    <source>
        <dbReference type="SAM" id="Coils"/>
    </source>
</evidence>
<dbReference type="InterPro" id="IPR012337">
    <property type="entry name" value="RNaseH-like_sf"/>
</dbReference>
<feature type="domain" description="Integrase catalytic" evidence="3">
    <location>
        <begin position="213"/>
        <end position="376"/>
    </location>
</feature>
<dbReference type="SUPFAM" id="SSF46689">
    <property type="entry name" value="Homeodomain-like"/>
    <property type="match status" value="1"/>
</dbReference>
<dbReference type="EMBL" id="JARJJS010000011">
    <property type="protein sequence ID" value="MDF4026954.1"/>
    <property type="molecule type" value="Genomic_DNA"/>
</dbReference>
<proteinExistence type="inferred from homology"/>
<dbReference type="Proteomes" id="UP001528850">
    <property type="component" value="Unassembled WGS sequence"/>
</dbReference>
<evidence type="ECO:0000259" key="3">
    <source>
        <dbReference type="PROSITE" id="PS50994"/>
    </source>
</evidence>
<dbReference type="SUPFAM" id="SSF53098">
    <property type="entry name" value="Ribonuclease H-like"/>
    <property type="match status" value="1"/>
</dbReference>
<dbReference type="InterPro" id="IPR025948">
    <property type="entry name" value="HTH-like_dom"/>
</dbReference>
<dbReference type="PANTHER" id="PTHR46889">
    <property type="entry name" value="TRANSPOSASE INSF FOR INSERTION SEQUENCE IS3B-RELATED"/>
    <property type="match status" value="1"/>
</dbReference>
<dbReference type="Gene3D" id="3.30.420.10">
    <property type="entry name" value="Ribonuclease H-like superfamily/Ribonuclease H"/>
    <property type="match status" value="1"/>
</dbReference>
<organism evidence="4 5">
    <name type="scientific">Luteibacter sahnii</name>
    <dbReference type="NCBI Taxonomy" id="3021977"/>
    <lineage>
        <taxon>Bacteria</taxon>
        <taxon>Pseudomonadati</taxon>
        <taxon>Pseudomonadota</taxon>
        <taxon>Gammaproteobacteria</taxon>
        <taxon>Lysobacterales</taxon>
        <taxon>Rhodanobacteraceae</taxon>
        <taxon>Luteibacter</taxon>
    </lineage>
</organism>
<protein>
    <submittedName>
        <fullName evidence="4">IS3 family transposase</fullName>
    </submittedName>
</protein>
<dbReference type="InterPro" id="IPR001584">
    <property type="entry name" value="Integrase_cat-core"/>
</dbReference>
<keyword evidence="2" id="KW-0175">Coiled coil</keyword>
<feature type="coiled-coil region" evidence="2">
    <location>
        <begin position="56"/>
        <end position="83"/>
    </location>
</feature>
<dbReference type="Pfam" id="PF00665">
    <property type="entry name" value="rve"/>
    <property type="match status" value="1"/>
</dbReference>
<dbReference type="InterPro" id="IPR050900">
    <property type="entry name" value="Transposase_IS3/IS150/IS904"/>
</dbReference>
<dbReference type="Pfam" id="PF13333">
    <property type="entry name" value="rve_2"/>
    <property type="match status" value="1"/>
</dbReference>
<dbReference type="InterPro" id="IPR002514">
    <property type="entry name" value="Transposase_8"/>
</dbReference>
<dbReference type="Pfam" id="PF01527">
    <property type="entry name" value="HTH_Tnp_1"/>
    <property type="match status" value="1"/>
</dbReference>
<dbReference type="NCBIfam" id="NF033516">
    <property type="entry name" value="transpos_IS3"/>
    <property type="match status" value="1"/>
</dbReference>
<name>A0ABT6BG65_9GAMM</name>
<evidence type="ECO:0000313" key="5">
    <source>
        <dbReference type="Proteomes" id="UP001528850"/>
    </source>
</evidence>
<dbReference type="Pfam" id="PF13276">
    <property type="entry name" value="HTH_21"/>
    <property type="match status" value="1"/>
</dbReference>
<dbReference type="Gene3D" id="1.10.10.60">
    <property type="entry name" value="Homeodomain-like"/>
    <property type="match status" value="1"/>
</dbReference>
<reference evidence="4 5" key="1">
    <citation type="journal article" date="2024" name="Curr. Microbiol.">
        <title>Luteibacter sahnii sp. nov., A Novel Yellow-Colored Xanthomonadin Pigment Producing Probiotic Bacterium from Healthy Rice Seed Microbiome.</title>
        <authorList>
            <person name="Jaiswal G."/>
            <person name="Rana R."/>
            <person name="Nayak P.K."/>
            <person name="Chouhan R."/>
            <person name="Gandhi S.G."/>
            <person name="Patel H.K."/>
            <person name="Patil P.B."/>
        </authorList>
    </citation>
    <scope>NUCLEOTIDE SEQUENCE [LARGE SCALE GENOMIC DNA]</scope>
    <source>
        <strain evidence="4 5">PPL201</strain>
    </source>
</reference>
<dbReference type="InterPro" id="IPR009057">
    <property type="entry name" value="Homeodomain-like_sf"/>
</dbReference>
<comment type="similarity">
    <text evidence="1">Belongs to the transposase 8 family.</text>
</comment>
<gene>
    <name evidence="4" type="ORF">P3W24_18420</name>
</gene>
<dbReference type="InterPro" id="IPR036397">
    <property type="entry name" value="RNaseH_sf"/>
</dbReference>
<comment type="caution">
    <text evidence="4">The sequence shown here is derived from an EMBL/GenBank/DDBJ whole genome shotgun (WGS) entry which is preliminary data.</text>
</comment>